<comment type="caution">
    <text evidence="1">The sequence shown here is derived from an EMBL/GenBank/DDBJ whole genome shotgun (WGS) entry which is preliminary data.</text>
</comment>
<dbReference type="EMBL" id="VCIW01000028">
    <property type="protein sequence ID" value="TLS48820.1"/>
    <property type="molecule type" value="Genomic_DNA"/>
</dbReference>
<sequence length="71" mass="8352">MDRIAEWLRGEFQVQTLSYEEKLAHGLVFRGVSRGGEVVFLVPESQHVWMRKAVRQEWKPTGIKVPDRVMR</sequence>
<organism evidence="1 2">
    <name type="scientific">Paenibacillus antri</name>
    <dbReference type="NCBI Taxonomy" id="2582848"/>
    <lineage>
        <taxon>Bacteria</taxon>
        <taxon>Bacillati</taxon>
        <taxon>Bacillota</taxon>
        <taxon>Bacilli</taxon>
        <taxon>Bacillales</taxon>
        <taxon>Paenibacillaceae</taxon>
        <taxon>Paenibacillus</taxon>
    </lineage>
</organism>
<proteinExistence type="predicted"/>
<dbReference type="AlphaFoldDB" id="A0A5R9G3U7"/>
<accession>A0A5R9G3U7</accession>
<reference evidence="1 2" key="1">
    <citation type="submission" date="2019-05" db="EMBL/GenBank/DDBJ databases">
        <authorList>
            <person name="Narsing Rao M.P."/>
            <person name="Li W.J."/>
        </authorList>
    </citation>
    <scope>NUCLEOTIDE SEQUENCE [LARGE SCALE GENOMIC DNA]</scope>
    <source>
        <strain evidence="1 2">SYSU_K30003</strain>
    </source>
</reference>
<keyword evidence="2" id="KW-1185">Reference proteome</keyword>
<dbReference type="Proteomes" id="UP000309676">
    <property type="component" value="Unassembled WGS sequence"/>
</dbReference>
<evidence type="ECO:0000313" key="1">
    <source>
        <dbReference type="EMBL" id="TLS48820.1"/>
    </source>
</evidence>
<protein>
    <submittedName>
        <fullName evidence="1">Uncharacterized protein</fullName>
    </submittedName>
</protein>
<dbReference type="RefSeq" id="WP_138197768.1">
    <property type="nucleotide sequence ID" value="NZ_VCIW01000028.1"/>
</dbReference>
<evidence type="ECO:0000313" key="2">
    <source>
        <dbReference type="Proteomes" id="UP000309676"/>
    </source>
</evidence>
<name>A0A5R9G3U7_9BACL</name>
<dbReference type="OrthoDB" id="2679591at2"/>
<gene>
    <name evidence="1" type="ORF">FE782_28595</name>
</gene>